<keyword evidence="1" id="KW-0472">Membrane</keyword>
<sequence>MSESNKSVKKTTPTWRIVLRYMIPIFLLIALISGMVVGYVILGKRSIEEVFLWETWKHVYDLVFAPS</sequence>
<accession>A0A167D7P5</accession>
<reference evidence="2 3" key="1">
    <citation type="submission" date="2016-02" db="EMBL/GenBank/DDBJ databases">
        <title>Paenibacillus sp. LPB0068, isolated from Crassostrea gigas.</title>
        <authorList>
            <person name="Shin S.-K."/>
            <person name="Yi H."/>
        </authorList>
    </citation>
    <scope>NUCLEOTIDE SEQUENCE [LARGE SCALE GENOMIC DNA]</scope>
    <source>
        <strain evidence="2 3">LPB0068</strain>
    </source>
</reference>
<keyword evidence="1" id="KW-0812">Transmembrane</keyword>
<keyword evidence="1" id="KW-1133">Transmembrane helix</keyword>
<protein>
    <recommendedName>
        <fullName evidence="4">DNA-directed RNA polymerase subunit beta</fullName>
    </recommendedName>
</protein>
<name>A0A167D7P5_9BACL</name>
<dbReference type="EMBL" id="LSFN01000016">
    <property type="protein sequence ID" value="OAB74038.1"/>
    <property type="molecule type" value="Genomic_DNA"/>
</dbReference>
<dbReference type="RefSeq" id="WP_068658779.1">
    <property type="nucleotide sequence ID" value="NZ_CP017770.1"/>
</dbReference>
<gene>
    <name evidence="2" type="ORF">PNBC_12860</name>
</gene>
<dbReference type="KEGG" id="pcx:LPB68_14020"/>
<dbReference type="Proteomes" id="UP000077134">
    <property type="component" value="Unassembled WGS sequence"/>
</dbReference>
<feature type="transmembrane region" description="Helical" evidence="1">
    <location>
        <begin position="21"/>
        <end position="42"/>
    </location>
</feature>
<evidence type="ECO:0008006" key="4">
    <source>
        <dbReference type="Google" id="ProtNLM"/>
    </source>
</evidence>
<organism evidence="2 3">
    <name type="scientific">Paenibacillus crassostreae</name>
    <dbReference type="NCBI Taxonomy" id="1763538"/>
    <lineage>
        <taxon>Bacteria</taxon>
        <taxon>Bacillati</taxon>
        <taxon>Bacillota</taxon>
        <taxon>Bacilli</taxon>
        <taxon>Bacillales</taxon>
        <taxon>Paenibacillaceae</taxon>
        <taxon>Paenibacillus</taxon>
    </lineage>
</organism>
<dbReference type="InterPro" id="IPR024596">
    <property type="entry name" value="RNApol_su_b/EpuA"/>
</dbReference>
<evidence type="ECO:0000256" key="1">
    <source>
        <dbReference type="SAM" id="Phobius"/>
    </source>
</evidence>
<dbReference type="AlphaFoldDB" id="A0A167D7P5"/>
<evidence type="ECO:0000313" key="3">
    <source>
        <dbReference type="Proteomes" id="UP000077134"/>
    </source>
</evidence>
<keyword evidence="3" id="KW-1185">Reference proteome</keyword>
<dbReference type="Pfam" id="PF11772">
    <property type="entry name" value="EpuA"/>
    <property type="match status" value="1"/>
</dbReference>
<comment type="caution">
    <text evidence="2">The sequence shown here is derived from an EMBL/GenBank/DDBJ whole genome shotgun (WGS) entry which is preliminary data.</text>
</comment>
<dbReference type="OrthoDB" id="2990424at2"/>
<dbReference type="STRING" id="1763538.LPB68_14020"/>
<evidence type="ECO:0000313" key="2">
    <source>
        <dbReference type="EMBL" id="OAB74038.1"/>
    </source>
</evidence>
<proteinExistence type="predicted"/>